<gene>
    <name evidence="2" type="ORF">GCM10009021_31910</name>
</gene>
<reference evidence="2 3" key="1">
    <citation type="journal article" date="2019" name="Int. J. Syst. Evol. Microbiol.">
        <title>The Global Catalogue of Microorganisms (GCM) 10K type strain sequencing project: providing services to taxonomists for standard genome sequencing and annotation.</title>
        <authorList>
            <consortium name="The Broad Institute Genomics Platform"/>
            <consortium name="The Broad Institute Genome Sequencing Center for Infectious Disease"/>
            <person name="Wu L."/>
            <person name="Ma J."/>
        </authorList>
    </citation>
    <scope>NUCLEOTIDE SEQUENCE [LARGE SCALE GENOMIC DNA]</scope>
    <source>
        <strain evidence="2 3">JCM 16331</strain>
    </source>
</reference>
<organism evidence="2 3">
    <name type="scientific">Halarchaeum nitratireducens</name>
    <dbReference type="NCBI Taxonomy" id="489913"/>
    <lineage>
        <taxon>Archaea</taxon>
        <taxon>Methanobacteriati</taxon>
        <taxon>Methanobacteriota</taxon>
        <taxon>Stenosarchaea group</taxon>
        <taxon>Halobacteria</taxon>
        <taxon>Halobacteriales</taxon>
        <taxon>Halobacteriaceae</taxon>
    </lineage>
</organism>
<protein>
    <submittedName>
        <fullName evidence="2">Uncharacterized protein</fullName>
    </submittedName>
</protein>
<dbReference type="Proteomes" id="UP000608850">
    <property type="component" value="Unassembled WGS sequence"/>
</dbReference>
<evidence type="ECO:0000256" key="1">
    <source>
        <dbReference type="SAM" id="MobiDB-lite"/>
    </source>
</evidence>
<evidence type="ECO:0000313" key="3">
    <source>
        <dbReference type="Proteomes" id="UP000608850"/>
    </source>
</evidence>
<dbReference type="EMBL" id="BMOQ01000015">
    <property type="protein sequence ID" value="GGN27000.1"/>
    <property type="molecule type" value="Genomic_DNA"/>
</dbReference>
<accession>A0A830GFZ1</accession>
<keyword evidence="3" id="KW-1185">Reference proteome</keyword>
<feature type="region of interest" description="Disordered" evidence="1">
    <location>
        <begin position="35"/>
        <end position="57"/>
    </location>
</feature>
<sequence>MTDDTLYDQLEAALNAPADEKNTHIQAALHHLEHTDAGPKPQTSAPASATTPDRPPECVRWTSEDWGVLEIEVSRPLVEWMELEADERSTDSIAQWARGQLRMNLGYDLQKEHGFSADVDVELPEAFARRAQLYHADMCLHDGESSLRDLIFNHMTVDATFLLDGEPVTASDEECDRANGGYAD</sequence>
<dbReference type="RefSeq" id="WP_188880212.1">
    <property type="nucleotide sequence ID" value="NZ_BMOQ01000015.1"/>
</dbReference>
<comment type="caution">
    <text evidence="2">The sequence shown here is derived from an EMBL/GenBank/DDBJ whole genome shotgun (WGS) entry which is preliminary data.</text>
</comment>
<name>A0A830GFZ1_9EURY</name>
<feature type="compositionally biased region" description="Polar residues" evidence="1">
    <location>
        <begin position="41"/>
        <end position="51"/>
    </location>
</feature>
<dbReference type="AlphaFoldDB" id="A0A830GFZ1"/>
<proteinExistence type="predicted"/>
<evidence type="ECO:0000313" key="2">
    <source>
        <dbReference type="EMBL" id="GGN27000.1"/>
    </source>
</evidence>